<comment type="caution">
    <text evidence="3">The sequence shown here is derived from an EMBL/GenBank/DDBJ whole genome shotgun (WGS) entry which is preliminary data.</text>
</comment>
<dbReference type="Gene3D" id="3.40.50.2000">
    <property type="entry name" value="Glycogen Phosphorylase B"/>
    <property type="match status" value="2"/>
</dbReference>
<dbReference type="Proteomes" id="UP000321907">
    <property type="component" value="Unassembled WGS sequence"/>
</dbReference>
<dbReference type="Pfam" id="PF13439">
    <property type="entry name" value="Glyco_transf_4"/>
    <property type="match status" value="1"/>
</dbReference>
<sequence>MHKIFVAHLLNDYSGSPKVLSQLLKGWVGANHKVHLYTSASTQGFLSGIEGVEVHHNYYRFHRFIPLRLMVLMSSQLITLMVLLTQVRKEDVVYVNTILPFGAAIAGWIKGARVIYHIHETSVNPKIFKQFLLFWVKVCASEVIYVSDFLAKEEPIALPSHILWNAIEDDFRERASSFQRQTGPAGNVLMIASLKRYKGVDEYVEIARASPQLSFELVVNASGQEIDEYFAGRALPANLTVYPAQRDVHPFYQRADVVMNLSRPEEWKETFGLTALEAMIYGIPVIVPPVGGIAEIVHDGITGFHLNGKDTFAITATLQILFGDSAYYDYLSHEACTHAATFSERHFLRKSLEIITPTGHLDSGTAFQKMEHI</sequence>
<dbReference type="PANTHER" id="PTHR45947:SF3">
    <property type="entry name" value="SULFOQUINOVOSYL TRANSFERASE SQD2"/>
    <property type="match status" value="1"/>
</dbReference>
<dbReference type="PANTHER" id="PTHR45947">
    <property type="entry name" value="SULFOQUINOVOSYL TRANSFERASE SQD2"/>
    <property type="match status" value="1"/>
</dbReference>
<evidence type="ECO:0000313" key="3">
    <source>
        <dbReference type="EMBL" id="TXF85968.1"/>
    </source>
</evidence>
<dbReference type="OrthoDB" id="9787111at2"/>
<dbReference type="AlphaFoldDB" id="A0A5C7F9B0"/>
<gene>
    <name evidence="3" type="ORF">FUA23_20115</name>
</gene>
<dbReference type="InterPro" id="IPR028098">
    <property type="entry name" value="Glyco_trans_4-like_N"/>
</dbReference>
<dbReference type="Pfam" id="PF00534">
    <property type="entry name" value="Glycos_transf_1"/>
    <property type="match status" value="1"/>
</dbReference>
<protein>
    <submittedName>
        <fullName evidence="3">Glycosyltransferase family 4 protein</fullName>
    </submittedName>
</protein>
<keyword evidence="4" id="KW-1185">Reference proteome</keyword>
<dbReference type="InterPro" id="IPR001296">
    <property type="entry name" value="Glyco_trans_1"/>
</dbReference>
<feature type="domain" description="Glycosyl transferase family 1" evidence="1">
    <location>
        <begin position="188"/>
        <end position="329"/>
    </location>
</feature>
<evidence type="ECO:0000313" key="4">
    <source>
        <dbReference type="Proteomes" id="UP000321907"/>
    </source>
</evidence>
<keyword evidence="3" id="KW-0808">Transferase</keyword>
<dbReference type="CDD" id="cd03801">
    <property type="entry name" value="GT4_PimA-like"/>
    <property type="match status" value="1"/>
</dbReference>
<evidence type="ECO:0000259" key="2">
    <source>
        <dbReference type="Pfam" id="PF13439"/>
    </source>
</evidence>
<dbReference type="RefSeq" id="WP_147932576.1">
    <property type="nucleotide sequence ID" value="NZ_VOXD01000043.1"/>
</dbReference>
<reference evidence="3 4" key="1">
    <citation type="submission" date="2019-08" db="EMBL/GenBank/DDBJ databases">
        <title>Lewinella sp. strain SSH13 Genome sequencing and assembly.</title>
        <authorList>
            <person name="Kim I."/>
        </authorList>
    </citation>
    <scope>NUCLEOTIDE SEQUENCE [LARGE SCALE GENOMIC DNA]</scope>
    <source>
        <strain evidence="3 4">SSH13</strain>
    </source>
</reference>
<organism evidence="3 4">
    <name type="scientific">Neolewinella aurantiaca</name>
    <dbReference type="NCBI Taxonomy" id="2602767"/>
    <lineage>
        <taxon>Bacteria</taxon>
        <taxon>Pseudomonadati</taxon>
        <taxon>Bacteroidota</taxon>
        <taxon>Saprospiria</taxon>
        <taxon>Saprospirales</taxon>
        <taxon>Lewinellaceae</taxon>
        <taxon>Neolewinella</taxon>
    </lineage>
</organism>
<feature type="domain" description="Glycosyltransferase subfamily 4-like N-terminal" evidence="2">
    <location>
        <begin position="15"/>
        <end position="153"/>
    </location>
</feature>
<dbReference type="InterPro" id="IPR050194">
    <property type="entry name" value="Glycosyltransferase_grp1"/>
</dbReference>
<accession>A0A5C7F9B0</accession>
<dbReference type="GO" id="GO:0016757">
    <property type="term" value="F:glycosyltransferase activity"/>
    <property type="evidence" value="ECO:0007669"/>
    <property type="project" value="InterPro"/>
</dbReference>
<proteinExistence type="predicted"/>
<dbReference type="SUPFAM" id="SSF53756">
    <property type="entry name" value="UDP-Glycosyltransferase/glycogen phosphorylase"/>
    <property type="match status" value="1"/>
</dbReference>
<name>A0A5C7F9B0_9BACT</name>
<evidence type="ECO:0000259" key="1">
    <source>
        <dbReference type="Pfam" id="PF00534"/>
    </source>
</evidence>
<dbReference type="EMBL" id="VOXD01000043">
    <property type="protein sequence ID" value="TXF85968.1"/>
    <property type="molecule type" value="Genomic_DNA"/>
</dbReference>